<evidence type="ECO:0000313" key="2">
    <source>
        <dbReference type="Proteomes" id="UP000617634"/>
    </source>
</evidence>
<name>A0A931MJ78_9SPHN</name>
<dbReference type="EMBL" id="JADZGI010000001">
    <property type="protein sequence ID" value="MBH0111428.1"/>
    <property type="molecule type" value="Genomic_DNA"/>
</dbReference>
<sequence length="88" mass="9956">MTALFDADRAFLAAHRQRYGAEAHPASRLMHQFRTTLLLDLELNAPELLRYLNQPRQSRAKAQTVASLIARQVDNDLSSLPTEKEPAQ</sequence>
<evidence type="ECO:0000313" key="1">
    <source>
        <dbReference type="EMBL" id="MBH0111428.1"/>
    </source>
</evidence>
<accession>A0A931MJ78</accession>
<organism evidence="1 2">
    <name type="scientific">Novosphingobium aureum</name>
    <dbReference type="NCBI Taxonomy" id="2792964"/>
    <lineage>
        <taxon>Bacteria</taxon>
        <taxon>Pseudomonadati</taxon>
        <taxon>Pseudomonadota</taxon>
        <taxon>Alphaproteobacteria</taxon>
        <taxon>Sphingomonadales</taxon>
        <taxon>Sphingomonadaceae</taxon>
        <taxon>Novosphingobium</taxon>
    </lineage>
</organism>
<comment type="caution">
    <text evidence="1">The sequence shown here is derived from an EMBL/GenBank/DDBJ whole genome shotgun (WGS) entry which is preliminary data.</text>
</comment>
<dbReference type="RefSeq" id="WP_197159782.1">
    <property type="nucleotide sequence ID" value="NZ_JADZGI010000001.1"/>
</dbReference>
<protein>
    <submittedName>
        <fullName evidence="1">Uncharacterized protein</fullName>
    </submittedName>
</protein>
<reference evidence="1" key="1">
    <citation type="submission" date="2020-11" db="EMBL/GenBank/DDBJ databases">
        <title>Novosphingobium aureum sp. nov., a marine bacterium isolated from sediment of a salt flat.</title>
        <authorList>
            <person name="Yoo Y."/>
            <person name="Kim J.-J."/>
        </authorList>
    </citation>
    <scope>NUCLEOTIDE SEQUENCE</scope>
    <source>
        <strain evidence="1">YJ-S2-02</strain>
    </source>
</reference>
<proteinExistence type="predicted"/>
<keyword evidence="2" id="KW-1185">Reference proteome</keyword>
<dbReference type="AlphaFoldDB" id="A0A931MJ78"/>
<dbReference type="Proteomes" id="UP000617634">
    <property type="component" value="Unassembled WGS sequence"/>
</dbReference>
<gene>
    <name evidence="1" type="ORF">I5E68_00500</name>
</gene>